<name>A0AB72ZDZ6_YERPE</name>
<accession>A0AB72ZDZ6</accession>
<sequence length="13" mass="1331">MLPPTVQNGACIS</sequence>
<feature type="non-terminal residue" evidence="1">
    <location>
        <position position="13"/>
    </location>
</feature>
<dbReference type="Proteomes" id="UP000003231">
    <property type="component" value="Unassembled WGS sequence"/>
</dbReference>
<dbReference type="EMBL" id="AKRT01000474">
    <property type="protein sequence ID" value="EIR13078.1"/>
    <property type="molecule type" value="Genomic_DNA"/>
</dbReference>
<protein>
    <submittedName>
        <fullName evidence="1">Uncharacterized protein</fullName>
    </submittedName>
</protein>
<evidence type="ECO:0000313" key="1">
    <source>
        <dbReference type="EMBL" id="EIR13078.1"/>
    </source>
</evidence>
<reference evidence="1 2" key="1">
    <citation type="submission" date="2012-05" db="EMBL/GenBank/DDBJ databases">
        <title>Genome sequence of Yersinia Pestis PY-08.</title>
        <authorList>
            <person name="Santana-Cruz I."/>
            <person name="Sengamalay N."/>
            <person name="McCracken C."/>
            <person name="Daugherty S.C."/>
            <person name="Maroo A."/>
            <person name="Vara P.G."/>
            <person name="Tallon L.J."/>
            <person name="Sadzewicz L."/>
            <person name="Vinetz J.M."/>
            <person name="Cespedes Zambrano M.J."/>
            <person name="Fraser-Liggett C.M."/>
            <person name="Tettelin H."/>
        </authorList>
    </citation>
    <scope>NUCLEOTIDE SEQUENCE [LARGE SCALE GENOMIC DNA]</scope>
    <source>
        <strain evidence="1 2">PY-08</strain>
    </source>
</reference>
<comment type="caution">
    <text evidence="1">The sequence shown here is derived from an EMBL/GenBank/DDBJ whole genome shotgun (WGS) entry which is preliminary data.</text>
</comment>
<gene>
    <name evidence="1" type="ORF">YPPY08_4281</name>
</gene>
<organism evidence="1 2">
    <name type="scientific">Yersinia pestis PY-08</name>
    <dbReference type="NCBI Taxonomy" id="992134"/>
    <lineage>
        <taxon>Bacteria</taxon>
        <taxon>Pseudomonadati</taxon>
        <taxon>Pseudomonadota</taxon>
        <taxon>Gammaproteobacteria</taxon>
        <taxon>Enterobacterales</taxon>
        <taxon>Yersiniaceae</taxon>
        <taxon>Yersinia</taxon>
    </lineage>
</organism>
<proteinExistence type="predicted"/>
<evidence type="ECO:0000313" key="2">
    <source>
        <dbReference type="Proteomes" id="UP000003231"/>
    </source>
</evidence>